<keyword evidence="4" id="KW-1185">Reference proteome</keyword>
<evidence type="ECO:0000313" key="4">
    <source>
        <dbReference type="Proteomes" id="UP000184330"/>
    </source>
</evidence>
<evidence type="ECO:0000259" key="2">
    <source>
        <dbReference type="PROSITE" id="PS00036"/>
    </source>
</evidence>
<dbReference type="OrthoDB" id="3558945at2759"/>
<feature type="region of interest" description="Disordered" evidence="1">
    <location>
        <begin position="82"/>
        <end position="148"/>
    </location>
</feature>
<accession>A0A1L7X0W4</accession>
<dbReference type="PROSITE" id="PS00036">
    <property type="entry name" value="BZIP_BASIC"/>
    <property type="match status" value="1"/>
</dbReference>
<evidence type="ECO:0000256" key="1">
    <source>
        <dbReference type="SAM" id="MobiDB-lite"/>
    </source>
</evidence>
<dbReference type="GO" id="GO:0003700">
    <property type="term" value="F:DNA-binding transcription factor activity"/>
    <property type="evidence" value="ECO:0007669"/>
    <property type="project" value="InterPro"/>
</dbReference>
<feature type="compositionally biased region" description="Basic and acidic residues" evidence="1">
    <location>
        <begin position="213"/>
        <end position="227"/>
    </location>
</feature>
<dbReference type="EMBL" id="FJOG01000012">
    <property type="protein sequence ID" value="CZR58667.1"/>
    <property type="molecule type" value="Genomic_DNA"/>
</dbReference>
<dbReference type="Proteomes" id="UP000184330">
    <property type="component" value="Unassembled WGS sequence"/>
</dbReference>
<evidence type="ECO:0000313" key="3">
    <source>
        <dbReference type="EMBL" id="CZR58667.1"/>
    </source>
</evidence>
<protein>
    <recommendedName>
        <fullName evidence="2">BZIP domain-containing protein</fullName>
    </recommendedName>
</protein>
<sequence>MSFHRQHGQAFTQSRPQSRRQSHSSSSFYHSPLRDIGGSQHGFEPDAASMIGQLPFEGLDLPLEYEPYPTLKQVQLWDHSSSVSPRQHVHPQRHQNVYDATPLPAGSSRKGKERVTQSPRSRVSSPMEGHESSDKKSQRRLQNRLSQRAYRTRKDKLIETLSLRIQDEIQSRKNMAEACSRKIDACISVFNTQIRELRALQNTLLTDASAHADTGREHGQRDEREVSMDPGEGTVGMGFEFDAGAWGYQF</sequence>
<feature type="region of interest" description="Disordered" evidence="1">
    <location>
        <begin position="1"/>
        <end position="46"/>
    </location>
</feature>
<dbReference type="InterPro" id="IPR046347">
    <property type="entry name" value="bZIP_sf"/>
</dbReference>
<feature type="domain" description="BZIP" evidence="2">
    <location>
        <begin position="139"/>
        <end position="153"/>
    </location>
</feature>
<dbReference type="SUPFAM" id="SSF57959">
    <property type="entry name" value="Leucine zipper domain"/>
    <property type="match status" value="1"/>
</dbReference>
<proteinExistence type="predicted"/>
<dbReference type="AlphaFoldDB" id="A0A1L7X0W4"/>
<feature type="region of interest" description="Disordered" evidence="1">
    <location>
        <begin position="210"/>
        <end position="234"/>
    </location>
</feature>
<gene>
    <name evidence="3" type="ORF">PAC_08559</name>
</gene>
<name>A0A1L7X0W4_9HELO</name>
<organism evidence="3 4">
    <name type="scientific">Phialocephala subalpina</name>
    <dbReference type="NCBI Taxonomy" id="576137"/>
    <lineage>
        <taxon>Eukaryota</taxon>
        <taxon>Fungi</taxon>
        <taxon>Dikarya</taxon>
        <taxon>Ascomycota</taxon>
        <taxon>Pezizomycotina</taxon>
        <taxon>Leotiomycetes</taxon>
        <taxon>Helotiales</taxon>
        <taxon>Mollisiaceae</taxon>
        <taxon>Phialocephala</taxon>
        <taxon>Phialocephala fortinii species complex</taxon>
    </lineage>
</organism>
<reference evidence="3 4" key="1">
    <citation type="submission" date="2016-03" db="EMBL/GenBank/DDBJ databases">
        <authorList>
            <person name="Ploux O."/>
        </authorList>
    </citation>
    <scope>NUCLEOTIDE SEQUENCE [LARGE SCALE GENOMIC DNA]</scope>
    <source>
        <strain evidence="3 4">UAMH 11012</strain>
    </source>
</reference>
<dbReference type="CDD" id="cd14688">
    <property type="entry name" value="bZIP_YAP"/>
    <property type="match status" value="1"/>
</dbReference>
<dbReference type="Gene3D" id="1.20.5.170">
    <property type="match status" value="1"/>
</dbReference>
<dbReference type="InterPro" id="IPR004827">
    <property type="entry name" value="bZIP"/>
</dbReference>